<dbReference type="Proteomes" id="UP000265419">
    <property type="component" value="Unassembled WGS sequence"/>
</dbReference>
<name>A0A399J7M6_9MICC</name>
<gene>
    <name evidence="2" type="ORF">DWB68_11880</name>
</gene>
<accession>A0A399J7M6</accession>
<sequence>MTALPNETPLPHLEAFDAHGVRMTLTVPAEPDEAEAATEVIKRLALETAPRWERVPGTVGGTALRARLLDEAGLALDGLGFMHWALSADGDVLASGSPRPRRAPEDGADPFFGDPWRASIADENGLAVADVALAGTPGWHAALAVRRRGDGDRARTVAVLADAARAADRLANELVSARPGEIERLEASLAGDGAAALVLAAGQEPLVTEGWPLAGAAWLASEAPASARLIPPFSSNPAPSVRDSTKCAGRELEE</sequence>
<proteinExistence type="predicted"/>
<protein>
    <recommendedName>
        <fullName evidence="4">FAD:protein FMN transferase</fullName>
    </recommendedName>
</protein>
<evidence type="ECO:0000313" key="3">
    <source>
        <dbReference type="Proteomes" id="UP000265419"/>
    </source>
</evidence>
<feature type="compositionally biased region" description="Basic and acidic residues" evidence="1">
    <location>
        <begin position="243"/>
        <end position="254"/>
    </location>
</feature>
<dbReference type="EMBL" id="QQXK01000025">
    <property type="protein sequence ID" value="RII41535.1"/>
    <property type="molecule type" value="Genomic_DNA"/>
</dbReference>
<evidence type="ECO:0008006" key="4">
    <source>
        <dbReference type="Google" id="ProtNLM"/>
    </source>
</evidence>
<evidence type="ECO:0000256" key="1">
    <source>
        <dbReference type="SAM" id="MobiDB-lite"/>
    </source>
</evidence>
<organism evidence="2 3">
    <name type="scientific">Galactobacter valiniphilus</name>
    <dbReference type="NCBI Taxonomy" id="2676122"/>
    <lineage>
        <taxon>Bacteria</taxon>
        <taxon>Bacillati</taxon>
        <taxon>Actinomycetota</taxon>
        <taxon>Actinomycetes</taxon>
        <taxon>Micrococcales</taxon>
        <taxon>Micrococcaceae</taxon>
        <taxon>Galactobacter</taxon>
    </lineage>
</organism>
<evidence type="ECO:0000313" key="2">
    <source>
        <dbReference type="EMBL" id="RII41535.1"/>
    </source>
</evidence>
<comment type="caution">
    <text evidence="2">The sequence shown here is derived from an EMBL/GenBank/DDBJ whole genome shotgun (WGS) entry which is preliminary data.</text>
</comment>
<dbReference type="RefSeq" id="WP_119425341.1">
    <property type="nucleotide sequence ID" value="NZ_QQXK01000025.1"/>
</dbReference>
<reference evidence="2 3" key="1">
    <citation type="submission" date="2018-07" db="EMBL/GenBank/DDBJ databases">
        <title>Arthrobacter sp. nov., isolated from raw cow's milk with high bacterial count.</title>
        <authorList>
            <person name="Hahne J."/>
            <person name="Isele D."/>
            <person name="Lipski A."/>
        </authorList>
    </citation>
    <scope>NUCLEOTIDE SEQUENCE [LARGE SCALE GENOMIC DNA]</scope>
    <source>
        <strain evidence="2 3">JZ R-35</strain>
    </source>
</reference>
<feature type="region of interest" description="Disordered" evidence="1">
    <location>
        <begin position="229"/>
        <end position="254"/>
    </location>
</feature>
<dbReference type="AlphaFoldDB" id="A0A399J7M6"/>
<keyword evidence="3" id="KW-1185">Reference proteome</keyword>